<evidence type="ECO:0000313" key="14">
    <source>
        <dbReference type="Proteomes" id="UP000325141"/>
    </source>
</evidence>
<dbReference type="AlphaFoldDB" id="A0A5M6CJB6"/>
<comment type="pathway">
    <text evidence="11">Porphyrin-containing compound metabolism.</text>
</comment>
<protein>
    <submittedName>
        <fullName evidence="13">Heme A synthase</fullName>
    </submittedName>
</protein>
<evidence type="ECO:0000256" key="2">
    <source>
        <dbReference type="ARBA" id="ARBA00022475"/>
    </source>
</evidence>
<feature type="transmembrane region" description="Helical" evidence="12">
    <location>
        <begin position="113"/>
        <end position="139"/>
    </location>
</feature>
<accession>A0A5M6CJB6</accession>
<evidence type="ECO:0000256" key="9">
    <source>
        <dbReference type="ARBA" id="ARBA00023136"/>
    </source>
</evidence>
<keyword evidence="5 12" id="KW-1133">Transmembrane helix</keyword>
<keyword evidence="8" id="KW-0350">Heme biosynthesis</keyword>
<dbReference type="Proteomes" id="UP000325141">
    <property type="component" value="Unassembled WGS sequence"/>
</dbReference>
<dbReference type="PANTHER" id="PTHR35457:SF1">
    <property type="entry name" value="HEME A SYNTHASE"/>
    <property type="match status" value="1"/>
</dbReference>
<keyword evidence="14" id="KW-1185">Reference proteome</keyword>
<feature type="transmembrane region" description="Helical" evidence="12">
    <location>
        <begin position="318"/>
        <end position="336"/>
    </location>
</feature>
<evidence type="ECO:0000256" key="5">
    <source>
        <dbReference type="ARBA" id="ARBA00022989"/>
    </source>
</evidence>
<dbReference type="InterPro" id="IPR050450">
    <property type="entry name" value="COX15/CtaA_HemeA_synthase"/>
</dbReference>
<keyword evidence="4" id="KW-0479">Metal-binding</keyword>
<dbReference type="GO" id="GO:0046872">
    <property type="term" value="F:metal ion binding"/>
    <property type="evidence" value="ECO:0007669"/>
    <property type="project" value="UniProtKB-KW"/>
</dbReference>
<dbReference type="EMBL" id="VWSG01000005">
    <property type="protein sequence ID" value="KAA5535194.1"/>
    <property type="molecule type" value="Genomic_DNA"/>
</dbReference>
<comment type="caution">
    <text evidence="13">The sequence shown here is derived from an EMBL/GenBank/DDBJ whole genome shotgun (WGS) entry which is preliminary data.</text>
</comment>
<dbReference type="RefSeq" id="WP_150011920.1">
    <property type="nucleotide sequence ID" value="NZ_VWSG01000005.1"/>
</dbReference>
<evidence type="ECO:0000313" key="13">
    <source>
        <dbReference type="EMBL" id="KAA5535194.1"/>
    </source>
</evidence>
<reference evidence="13 14" key="1">
    <citation type="submission" date="2019-09" db="EMBL/GenBank/DDBJ databases">
        <title>Genome sequence and assembly of Flavobacterium sp.</title>
        <authorList>
            <person name="Chhetri G."/>
        </authorList>
    </citation>
    <scope>NUCLEOTIDE SEQUENCE [LARGE SCALE GENOMIC DNA]</scope>
    <source>
        <strain evidence="13 14">SNL9</strain>
    </source>
</reference>
<sequence>MENKSFIRWAKISLVLIYLVIIAGATVRMTGSGMGCPDWPKCFGYYIPPTQVEELLWKPNHEYNKGQVIIKNNSLWVANSSFTTKDVYNPSDWNEYTKHDYAEFNPYHTWVEYINRLCGALAGVACLILFVFSIVSYIFFKTKANLILWSGIVLVLLVFNAWLGATVVFSVLNPVKITTHMIAALLNVAALIYLIHLARINKKYVGKYDAVFHIFTWVAMLFSLIQIGLGTQVRQFIDVQTRSGITDVSVWLANPDVTFYIHRTFSFVIFFVNLYLFLRNKRLNLGNTKMNWIMLLLILEIITGILMYYIHFPFGTQAAHLVLAAVMYGLQFAIILETSKSNLKTHSQ</sequence>
<dbReference type="Pfam" id="PF02628">
    <property type="entry name" value="COX15-CtaA"/>
    <property type="match status" value="2"/>
</dbReference>
<feature type="transmembrane region" description="Helical" evidence="12">
    <location>
        <begin position="290"/>
        <end position="312"/>
    </location>
</feature>
<dbReference type="InterPro" id="IPR003780">
    <property type="entry name" value="COX15/CtaA_fam"/>
</dbReference>
<evidence type="ECO:0000256" key="10">
    <source>
        <dbReference type="ARBA" id="ARBA00023157"/>
    </source>
</evidence>
<dbReference type="GO" id="GO:0016020">
    <property type="term" value="C:membrane"/>
    <property type="evidence" value="ECO:0007669"/>
    <property type="project" value="UniProtKB-SubCell"/>
</dbReference>
<keyword evidence="6" id="KW-0560">Oxidoreductase</keyword>
<keyword evidence="9 12" id="KW-0472">Membrane</keyword>
<keyword evidence="2" id="KW-1003">Cell membrane</keyword>
<evidence type="ECO:0000256" key="6">
    <source>
        <dbReference type="ARBA" id="ARBA00023002"/>
    </source>
</evidence>
<keyword evidence="3 12" id="KW-0812">Transmembrane</keyword>
<evidence type="ECO:0000256" key="3">
    <source>
        <dbReference type="ARBA" id="ARBA00022692"/>
    </source>
</evidence>
<feature type="transmembrane region" description="Helical" evidence="12">
    <location>
        <begin position="177"/>
        <end position="198"/>
    </location>
</feature>
<keyword evidence="10" id="KW-1015">Disulfide bond</keyword>
<name>A0A5M6CJB6_9FLAO</name>
<proteinExistence type="predicted"/>
<evidence type="ECO:0000256" key="11">
    <source>
        <dbReference type="ARBA" id="ARBA00023444"/>
    </source>
</evidence>
<evidence type="ECO:0000256" key="4">
    <source>
        <dbReference type="ARBA" id="ARBA00022723"/>
    </source>
</evidence>
<evidence type="ECO:0000256" key="8">
    <source>
        <dbReference type="ARBA" id="ARBA00023133"/>
    </source>
</evidence>
<dbReference type="PANTHER" id="PTHR35457">
    <property type="entry name" value="HEME A SYNTHASE"/>
    <property type="match status" value="1"/>
</dbReference>
<evidence type="ECO:0000256" key="7">
    <source>
        <dbReference type="ARBA" id="ARBA00023004"/>
    </source>
</evidence>
<gene>
    <name evidence="13" type="ORF">F0460_07705</name>
</gene>
<feature type="transmembrane region" description="Helical" evidence="12">
    <location>
        <begin position="260"/>
        <end position="278"/>
    </location>
</feature>
<feature type="transmembrane region" description="Helical" evidence="12">
    <location>
        <begin position="210"/>
        <end position="229"/>
    </location>
</feature>
<organism evidence="13 14">
    <name type="scientific">Paenimyroides baculatum</name>
    <dbReference type="NCBI Taxonomy" id="2608000"/>
    <lineage>
        <taxon>Bacteria</taxon>
        <taxon>Pseudomonadati</taxon>
        <taxon>Bacteroidota</taxon>
        <taxon>Flavobacteriia</taxon>
        <taxon>Flavobacteriales</taxon>
        <taxon>Flavobacteriaceae</taxon>
        <taxon>Paenimyroides</taxon>
    </lineage>
</organism>
<dbReference type="GO" id="GO:0006784">
    <property type="term" value="P:heme A biosynthetic process"/>
    <property type="evidence" value="ECO:0007669"/>
    <property type="project" value="InterPro"/>
</dbReference>
<dbReference type="GO" id="GO:0016491">
    <property type="term" value="F:oxidoreductase activity"/>
    <property type="evidence" value="ECO:0007669"/>
    <property type="project" value="UniProtKB-KW"/>
</dbReference>
<keyword evidence="7" id="KW-0408">Iron</keyword>
<feature type="transmembrane region" description="Helical" evidence="12">
    <location>
        <begin position="146"/>
        <end position="171"/>
    </location>
</feature>
<comment type="subcellular location">
    <subcellularLocation>
        <location evidence="1">Membrane</location>
        <topology evidence="1">Multi-pass membrane protein</topology>
    </subcellularLocation>
</comment>
<evidence type="ECO:0000256" key="12">
    <source>
        <dbReference type="SAM" id="Phobius"/>
    </source>
</evidence>
<evidence type="ECO:0000256" key="1">
    <source>
        <dbReference type="ARBA" id="ARBA00004141"/>
    </source>
</evidence>
<feature type="transmembrane region" description="Helical" evidence="12">
    <location>
        <begin position="12"/>
        <end position="31"/>
    </location>
</feature>